<keyword evidence="1" id="KW-1133">Transmembrane helix</keyword>
<name>A0A6J8CPB2_MYTCO</name>
<evidence type="ECO:0000256" key="1">
    <source>
        <dbReference type="SAM" id="Phobius"/>
    </source>
</evidence>
<accession>A0A6J8CPB2</accession>
<evidence type="ECO:0008006" key="5">
    <source>
        <dbReference type="Google" id="ProtNLM"/>
    </source>
</evidence>
<keyword evidence="4" id="KW-1185">Reference proteome</keyword>
<sequence>MLWIIIFPFVIDIKCVNANNSSYDQAYHTVKKTWKAASDECGSFGLEFEENVLKNIDALLGKEFWIGMAIYSVTTPWIEILAEASTKEPLYCLAGSFTENNDKRELSITRRVCNDQLQFTCRIGTASSTTPSQRLIAVGKPEKGSSTSFHTGAVIGGILGAFAMVAVLAVLIVRKLRSKGIFTESNTHDYDDTSRVKFSKTTYEDLEKTNHKSLTATTNQTCDVDESSAPIYEEVQK</sequence>
<reference evidence="3 4" key="1">
    <citation type="submission" date="2020-06" db="EMBL/GenBank/DDBJ databases">
        <authorList>
            <person name="Li R."/>
            <person name="Bekaert M."/>
        </authorList>
    </citation>
    <scope>NUCLEOTIDE SEQUENCE [LARGE SCALE GENOMIC DNA]</scope>
    <source>
        <strain evidence="4">wild</strain>
    </source>
</reference>
<feature type="transmembrane region" description="Helical" evidence="1">
    <location>
        <begin position="153"/>
        <end position="173"/>
    </location>
</feature>
<keyword evidence="1" id="KW-0812">Transmembrane</keyword>
<organism evidence="3 4">
    <name type="scientific">Mytilus coruscus</name>
    <name type="common">Sea mussel</name>
    <dbReference type="NCBI Taxonomy" id="42192"/>
    <lineage>
        <taxon>Eukaryota</taxon>
        <taxon>Metazoa</taxon>
        <taxon>Spiralia</taxon>
        <taxon>Lophotrochozoa</taxon>
        <taxon>Mollusca</taxon>
        <taxon>Bivalvia</taxon>
        <taxon>Autobranchia</taxon>
        <taxon>Pteriomorphia</taxon>
        <taxon>Mytilida</taxon>
        <taxon>Mytiloidea</taxon>
        <taxon>Mytilidae</taxon>
        <taxon>Mytilinae</taxon>
        <taxon>Mytilus</taxon>
    </lineage>
</organism>
<keyword evidence="2" id="KW-0732">Signal</keyword>
<dbReference type="AlphaFoldDB" id="A0A6J8CPB2"/>
<gene>
    <name evidence="3" type="ORF">MCOR_32064</name>
</gene>
<feature type="signal peptide" evidence="2">
    <location>
        <begin position="1"/>
        <end position="18"/>
    </location>
</feature>
<dbReference type="Proteomes" id="UP000507470">
    <property type="component" value="Unassembled WGS sequence"/>
</dbReference>
<evidence type="ECO:0000313" key="3">
    <source>
        <dbReference type="EMBL" id="CAC5397641.1"/>
    </source>
</evidence>
<feature type="chain" id="PRO_5027041767" description="C-type lectin domain-containing protein" evidence="2">
    <location>
        <begin position="19"/>
        <end position="237"/>
    </location>
</feature>
<protein>
    <recommendedName>
        <fullName evidence="5">C-type lectin domain-containing protein</fullName>
    </recommendedName>
</protein>
<keyword evidence="1" id="KW-0472">Membrane</keyword>
<evidence type="ECO:0000256" key="2">
    <source>
        <dbReference type="SAM" id="SignalP"/>
    </source>
</evidence>
<proteinExistence type="predicted"/>
<dbReference type="EMBL" id="CACVKT020005720">
    <property type="protein sequence ID" value="CAC5397641.1"/>
    <property type="molecule type" value="Genomic_DNA"/>
</dbReference>
<evidence type="ECO:0000313" key="4">
    <source>
        <dbReference type="Proteomes" id="UP000507470"/>
    </source>
</evidence>
<dbReference type="OrthoDB" id="6177073at2759"/>